<dbReference type="PANTHER" id="PTHR43873">
    <property type="entry name" value="COBYRINATE A,C-DIAMIDE SYNTHASE"/>
    <property type="match status" value="1"/>
</dbReference>
<dbReference type="PANTHER" id="PTHR43873:SF1">
    <property type="entry name" value="COBYRINATE A,C-DIAMIDE SYNTHASE"/>
    <property type="match status" value="1"/>
</dbReference>
<gene>
    <name evidence="11" type="primary">cfbB</name>
    <name evidence="8" type="synonym">cbiA</name>
    <name evidence="11" type="ORF">EF807_04925</name>
</gene>
<dbReference type="Pfam" id="PF07685">
    <property type="entry name" value="GATase_3"/>
    <property type="match status" value="1"/>
</dbReference>
<keyword evidence="6 8" id="KW-0460">Magnesium</keyword>
<dbReference type="UniPathway" id="UPA00148">
    <property type="reaction ID" value="UER00231"/>
</dbReference>
<comment type="pathway">
    <text evidence="8">Cofactor biosynthesis; adenosylcobalamin biosynthesis; cob(II)yrinate a,c-diamide from sirohydrochlorin (anaerobic route): step 10/10.</text>
</comment>
<reference evidence="11 12" key="1">
    <citation type="journal article" date="2019" name="Nat. Microbiol.">
        <title>Wide diversity of methane and short-chain alkane metabolisms in uncultured archaea.</title>
        <authorList>
            <person name="Borrel G."/>
            <person name="Adam P.S."/>
            <person name="McKay L.J."/>
            <person name="Chen L.X."/>
            <person name="Sierra-Garcia I.N."/>
            <person name="Sieber C.M."/>
            <person name="Letourneur Q."/>
            <person name="Ghozlane A."/>
            <person name="Andersen G.L."/>
            <person name="Li W.J."/>
            <person name="Hallam S.J."/>
            <person name="Muyzer G."/>
            <person name="de Oliveira V.M."/>
            <person name="Inskeep W.P."/>
            <person name="Banfield J.F."/>
            <person name="Gribaldo S."/>
        </authorList>
    </citation>
    <scope>NUCLEOTIDE SEQUENCE [LARGE SCALE GENOMIC DNA]</scope>
    <source>
        <strain evidence="11">NM1b</strain>
    </source>
</reference>
<evidence type="ECO:0000256" key="3">
    <source>
        <dbReference type="ARBA" id="ARBA00022598"/>
    </source>
</evidence>
<dbReference type="InterPro" id="IPR029062">
    <property type="entry name" value="Class_I_gatase-like"/>
</dbReference>
<dbReference type="InterPro" id="IPR027417">
    <property type="entry name" value="P-loop_NTPase"/>
</dbReference>
<keyword evidence="5 8" id="KW-0067">ATP-binding</keyword>
<dbReference type="EMBL" id="RXIL01000087">
    <property type="protein sequence ID" value="RZN69076.1"/>
    <property type="molecule type" value="Genomic_DNA"/>
</dbReference>
<dbReference type="InterPro" id="IPR011698">
    <property type="entry name" value="GATase_3"/>
</dbReference>
<dbReference type="SUPFAM" id="SSF52540">
    <property type="entry name" value="P-loop containing nucleoside triphosphate hydrolases"/>
    <property type="match status" value="1"/>
</dbReference>
<dbReference type="Gene3D" id="3.40.50.300">
    <property type="entry name" value="P-loop containing nucleotide triphosphate hydrolases"/>
    <property type="match status" value="1"/>
</dbReference>
<dbReference type="AlphaFoldDB" id="A0A520KWD9"/>
<evidence type="ECO:0000256" key="5">
    <source>
        <dbReference type="ARBA" id="ARBA00022840"/>
    </source>
</evidence>
<dbReference type="CDD" id="cd03130">
    <property type="entry name" value="GATase1_CobB"/>
    <property type="match status" value="1"/>
</dbReference>
<dbReference type="GO" id="GO:0042242">
    <property type="term" value="F:cobyrinic acid a,c-diamide synthase activity"/>
    <property type="evidence" value="ECO:0007669"/>
    <property type="project" value="UniProtKB-UniRule"/>
</dbReference>
<dbReference type="PROSITE" id="PS51274">
    <property type="entry name" value="GATASE_COBBQ"/>
    <property type="match status" value="1"/>
</dbReference>
<name>A0A520KWD9_9EURY</name>
<dbReference type="CDD" id="cd05388">
    <property type="entry name" value="CobB_N"/>
    <property type="match status" value="1"/>
</dbReference>
<feature type="domain" description="CobQ/CobB/MinD/ParA nucleotide binding" evidence="9">
    <location>
        <begin position="5"/>
        <end position="190"/>
    </location>
</feature>
<accession>A0A520KWD9</accession>
<keyword evidence="2 8" id="KW-0169">Cobalamin biosynthesis</keyword>
<dbReference type="SUPFAM" id="SSF52317">
    <property type="entry name" value="Class I glutamine amidotransferase-like"/>
    <property type="match status" value="1"/>
</dbReference>
<dbReference type="NCBIfam" id="TIGR00379">
    <property type="entry name" value="cobB"/>
    <property type="match status" value="1"/>
</dbReference>
<dbReference type="GO" id="GO:0009236">
    <property type="term" value="P:cobalamin biosynthetic process"/>
    <property type="evidence" value="ECO:0007669"/>
    <property type="project" value="UniProtKB-UniRule"/>
</dbReference>
<comment type="caution">
    <text evidence="11">The sequence shown here is derived from an EMBL/GenBank/DDBJ whole genome shotgun (WGS) entry which is preliminary data.</text>
</comment>
<organism evidence="11 12">
    <name type="scientific">Candidatus Methanolliviera hydrocarbonicum</name>
    <dbReference type="NCBI Taxonomy" id="2491085"/>
    <lineage>
        <taxon>Archaea</taxon>
        <taxon>Methanobacteriati</taxon>
        <taxon>Methanobacteriota</taxon>
        <taxon>Candidatus Methanoliparia</taxon>
        <taxon>Candidatus Methanoliparales</taxon>
        <taxon>Candidatus Methanollivieraceae</taxon>
        <taxon>Candidatus Methanolliviera</taxon>
    </lineage>
</organism>
<dbReference type="NCBIfam" id="NF002204">
    <property type="entry name" value="PRK01077.1"/>
    <property type="match status" value="1"/>
</dbReference>
<feature type="domain" description="CobB/CobQ-like glutamine amidotransferase" evidence="10">
    <location>
        <begin position="253"/>
        <end position="441"/>
    </location>
</feature>
<evidence type="ECO:0000256" key="1">
    <source>
        <dbReference type="ARBA" id="ARBA00001946"/>
    </source>
</evidence>
<evidence type="ECO:0000256" key="6">
    <source>
        <dbReference type="ARBA" id="ARBA00022842"/>
    </source>
</evidence>
<sequence>MIPRILISGDRSSSGKTTVSVGLMANLRDLGYNVQAFKVGLDYIDPSYHTFTTGRPSRNIDGLLMDEDRILDIFSDAIKDADISVIEGVRGLYEGYSALNDVGSSAQIAKMLKTPVILVIDARSITRSAAALANGYQAFDPDIRFGGVILNHLSGERHEKKATDALNEYTDLKVLGAIPREKSLDIEMRHLGLIPAREGEKRDKNFLKTIERIEEFVREHVDIEEIIKIARSSEEIHFRGRGLFSEELPKTVKIGVALDEVFNFYYFDNLNLLERAGAELIYFSPTRDKGVPNVDGLYLGGGYPEVYAEELEKNKSMLKSIRGFCMDGKPVFAECGGLIYLMDEIHIGNDSYSLAGVIGGHASMNGEKRVVSYVKGGFLKDGVIGRRGENFLGHEFHRSDVVCDEKDFRIKLSRGKGIGNSLDGVFTYNTLASYTHFHASSFTPFAKNFVESCRQKDDLLGDGA</sequence>
<evidence type="ECO:0000259" key="10">
    <source>
        <dbReference type="Pfam" id="PF07685"/>
    </source>
</evidence>
<dbReference type="HAMAP" id="MF_00027">
    <property type="entry name" value="CobB_CbiA"/>
    <property type="match status" value="1"/>
</dbReference>
<comment type="catalytic activity">
    <reaction evidence="8">
        <text>cob(II)yrinate + 2 L-glutamine + 2 ATP + 2 H2O = cob(II)yrinate a,c diamide + 2 L-glutamate + 2 ADP + 2 phosphate + 2 H(+)</text>
        <dbReference type="Rhea" id="RHEA:26289"/>
        <dbReference type="ChEBI" id="CHEBI:15377"/>
        <dbReference type="ChEBI" id="CHEBI:15378"/>
        <dbReference type="ChEBI" id="CHEBI:29985"/>
        <dbReference type="ChEBI" id="CHEBI:30616"/>
        <dbReference type="ChEBI" id="CHEBI:43474"/>
        <dbReference type="ChEBI" id="CHEBI:58359"/>
        <dbReference type="ChEBI" id="CHEBI:58537"/>
        <dbReference type="ChEBI" id="CHEBI:58894"/>
        <dbReference type="ChEBI" id="CHEBI:456216"/>
        <dbReference type="EC" id="6.3.5.11"/>
    </reaction>
</comment>
<keyword evidence="3 8" id="KW-0436">Ligase</keyword>
<feature type="active site" description="Nucleophile" evidence="8">
    <location>
        <position position="335"/>
    </location>
</feature>
<protein>
    <recommendedName>
        <fullName evidence="8">Cobyrinate a,c-diamide synthase</fullName>
        <ecNumber evidence="8">6.3.5.11</ecNumber>
    </recommendedName>
    <alternativeName>
        <fullName evidence="8">Cobyrinic acid a,c-diamide synthetase</fullName>
    </alternativeName>
</protein>
<evidence type="ECO:0000313" key="11">
    <source>
        <dbReference type="EMBL" id="RZN69076.1"/>
    </source>
</evidence>
<dbReference type="InterPro" id="IPR002586">
    <property type="entry name" value="CobQ/CobB/MinD/ParA_Nub-bd_dom"/>
</dbReference>
<comment type="function">
    <text evidence="8">Catalyzes the ATP-dependent amidation of the two carboxylate groups at positions a and c of cobyrinate, using either L-glutamine or ammonia as the nitrogen source.</text>
</comment>
<evidence type="ECO:0000259" key="9">
    <source>
        <dbReference type="Pfam" id="PF01656"/>
    </source>
</evidence>
<evidence type="ECO:0000256" key="2">
    <source>
        <dbReference type="ARBA" id="ARBA00022573"/>
    </source>
</evidence>
<comment type="domain">
    <text evidence="8">Comprises of two domains. The C-terminal domain contains the binding site for glutamine and catalyzes the hydrolysis of this substrate to glutamate and ammonia. The N-terminal domain is anticipated to bind ATP and cobyrinate and catalyzes the ultimate synthesis of the diamide product. The ammonia produced via the glutaminase domain is probably translocated to the adjacent domain via a molecular tunnel, where it reacts with an activated intermediate.</text>
</comment>
<dbReference type="Proteomes" id="UP000320766">
    <property type="component" value="Unassembled WGS sequence"/>
</dbReference>
<evidence type="ECO:0000256" key="7">
    <source>
        <dbReference type="ARBA" id="ARBA00022962"/>
    </source>
</evidence>
<dbReference type="GO" id="GO:0005524">
    <property type="term" value="F:ATP binding"/>
    <property type="evidence" value="ECO:0007669"/>
    <property type="project" value="UniProtKB-UniRule"/>
</dbReference>
<dbReference type="Gene3D" id="3.40.50.880">
    <property type="match status" value="1"/>
</dbReference>
<comment type="miscellaneous">
    <text evidence="8">The a and c carboxylates of cobyrinate are activated for nucleophilic attack via formation of a phosphorylated intermediate by ATP. CbiA catalyzes first the amidation of the c-carboxylate, and then that of the a-carboxylate.</text>
</comment>
<feature type="site" description="Increases nucleophilicity of active site Cys" evidence="8">
    <location>
        <position position="436"/>
    </location>
</feature>
<evidence type="ECO:0000256" key="8">
    <source>
        <dbReference type="HAMAP-Rule" id="MF_00027"/>
    </source>
</evidence>
<keyword evidence="4 8" id="KW-0547">Nucleotide-binding</keyword>
<proteinExistence type="inferred from homology"/>
<comment type="similarity">
    <text evidence="8">Belongs to the CobB/CbiA family.</text>
</comment>
<dbReference type="NCBIfam" id="NF033195">
    <property type="entry name" value="F430_CfbB"/>
    <property type="match status" value="1"/>
</dbReference>
<dbReference type="InterPro" id="IPR004484">
    <property type="entry name" value="CbiA/CobB_synth"/>
</dbReference>
<keyword evidence="7 8" id="KW-0315">Glutamine amidotransferase</keyword>
<evidence type="ECO:0000313" key="12">
    <source>
        <dbReference type="Proteomes" id="UP000320766"/>
    </source>
</evidence>
<comment type="cofactor">
    <cofactor evidence="1 8">
        <name>Mg(2+)</name>
        <dbReference type="ChEBI" id="CHEBI:18420"/>
    </cofactor>
</comment>
<evidence type="ECO:0000256" key="4">
    <source>
        <dbReference type="ARBA" id="ARBA00022741"/>
    </source>
</evidence>
<dbReference type="Pfam" id="PF01656">
    <property type="entry name" value="CbiA"/>
    <property type="match status" value="1"/>
</dbReference>
<dbReference type="EC" id="6.3.5.11" evidence="8"/>